<dbReference type="Proteomes" id="UP000663992">
    <property type="component" value="Unassembled WGS sequence"/>
</dbReference>
<dbReference type="Gene3D" id="2.60.40.1610">
    <property type="entry name" value="Domain of unknown function DUF1254"/>
    <property type="match status" value="1"/>
</dbReference>
<organism evidence="2 3">
    <name type="scientific">Bowmanella yangjiangensis</name>
    <dbReference type="NCBI Taxonomy" id="2811230"/>
    <lineage>
        <taxon>Bacteria</taxon>
        <taxon>Pseudomonadati</taxon>
        <taxon>Pseudomonadota</taxon>
        <taxon>Gammaproteobacteria</taxon>
        <taxon>Alteromonadales</taxon>
        <taxon>Alteromonadaceae</taxon>
        <taxon>Bowmanella</taxon>
    </lineage>
</organism>
<dbReference type="EMBL" id="JAFKCS010000309">
    <property type="protein sequence ID" value="MBN7822988.1"/>
    <property type="molecule type" value="Genomic_DNA"/>
</dbReference>
<dbReference type="SUPFAM" id="SSF160935">
    <property type="entry name" value="VPA0735-like"/>
    <property type="match status" value="1"/>
</dbReference>
<comment type="caution">
    <text evidence="2">The sequence shown here is derived from an EMBL/GenBank/DDBJ whole genome shotgun (WGS) entry which is preliminary data.</text>
</comment>
<dbReference type="Pfam" id="PF06863">
    <property type="entry name" value="DUF1254"/>
    <property type="match status" value="1"/>
</dbReference>
<dbReference type="InterPro" id="IPR010679">
    <property type="entry name" value="DUF1254"/>
</dbReference>
<accession>A0ABS3D0T1</accession>
<dbReference type="RefSeq" id="WP_206596815.1">
    <property type="nucleotide sequence ID" value="NZ_JAFKCS010000309.1"/>
</dbReference>
<evidence type="ECO:0000313" key="2">
    <source>
        <dbReference type="EMBL" id="MBN7822988.1"/>
    </source>
</evidence>
<evidence type="ECO:0000313" key="3">
    <source>
        <dbReference type="Proteomes" id="UP000663992"/>
    </source>
</evidence>
<reference evidence="2 3" key="1">
    <citation type="submission" date="2021-03" db="EMBL/GenBank/DDBJ databases">
        <title>novel species isolated from a fishpond in China.</title>
        <authorList>
            <person name="Lu H."/>
            <person name="Cai Z."/>
        </authorList>
    </citation>
    <scope>NUCLEOTIDE SEQUENCE [LARGE SCALE GENOMIC DNA]</scope>
    <source>
        <strain evidence="2 3">Y57</strain>
    </source>
</reference>
<proteinExistence type="predicted"/>
<evidence type="ECO:0000259" key="1">
    <source>
        <dbReference type="Pfam" id="PF06863"/>
    </source>
</evidence>
<protein>
    <submittedName>
        <fullName evidence="2">DUF1254 domain-containing protein</fullName>
    </submittedName>
</protein>
<feature type="domain" description="DUF1254" evidence="1">
    <location>
        <begin position="74"/>
        <end position="172"/>
    </location>
</feature>
<keyword evidence="3" id="KW-1185">Reference proteome</keyword>
<gene>
    <name evidence="2" type="ORF">J0A65_24200</name>
</gene>
<dbReference type="PANTHER" id="PTHR36509:SF2">
    <property type="entry name" value="BLL3101 PROTEIN"/>
    <property type="match status" value="1"/>
</dbReference>
<name>A0ABS3D0T1_9ALTE</name>
<dbReference type="InterPro" id="IPR037050">
    <property type="entry name" value="DUF1254_sf"/>
</dbReference>
<feature type="non-terminal residue" evidence="2">
    <location>
        <position position="173"/>
    </location>
</feature>
<sequence>MNELKLSPCLLRKPRTLWRRLLLLGVLAALLSGGLAWSQRETLGLAARGYVFGYPLVLADLTRHDFVSDIAPANRLLHMPAFPDADYRVFVRPNVDTLYTQAWLDLDAGPWVFEVPASQRYLLMQFLDAWSNVFASLGSRTLGSRGGSFLLVGPRWDGQVPAGLTLLRSPTRL</sequence>
<dbReference type="PANTHER" id="PTHR36509">
    <property type="entry name" value="BLL3101 PROTEIN"/>
    <property type="match status" value="1"/>
</dbReference>